<dbReference type="GO" id="GO:0016757">
    <property type="term" value="F:glycosyltransferase activity"/>
    <property type="evidence" value="ECO:0007669"/>
    <property type="project" value="UniProtKB-KW"/>
</dbReference>
<keyword evidence="2" id="KW-0808">Transferase</keyword>
<name>A0A5J6MSQ6_9PROT</name>
<evidence type="ECO:0000313" key="3">
    <source>
        <dbReference type="Proteomes" id="UP000325797"/>
    </source>
</evidence>
<dbReference type="Proteomes" id="UP000325797">
    <property type="component" value="Chromosome"/>
</dbReference>
<dbReference type="Pfam" id="PF00156">
    <property type="entry name" value="Pribosyltran"/>
    <property type="match status" value="1"/>
</dbReference>
<organism evidence="2 3">
    <name type="scientific">Hypericibacter adhaerens</name>
    <dbReference type="NCBI Taxonomy" id="2602016"/>
    <lineage>
        <taxon>Bacteria</taxon>
        <taxon>Pseudomonadati</taxon>
        <taxon>Pseudomonadota</taxon>
        <taxon>Alphaproteobacteria</taxon>
        <taxon>Rhodospirillales</taxon>
        <taxon>Dongiaceae</taxon>
        <taxon>Hypericibacter</taxon>
    </lineage>
</organism>
<accession>A0A5J6MSQ6</accession>
<feature type="domain" description="Phosphoribosyltransferase" evidence="1">
    <location>
        <begin position="79"/>
        <end position="177"/>
    </location>
</feature>
<dbReference type="SUPFAM" id="SSF53271">
    <property type="entry name" value="PRTase-like"/>
    <property type="match status" value="1"/>
</dbReference>
<gene>
    <name evidence="2" type="ORF">FRZ61_00510</name>
</gene>
<dbReference type="Gene3D" id="3.30.1310.20">
    <property type="entry name" value="PRTase-like"/>
    <property type="match status" value="1"/>
</dbReference>
<reference evidence="2 3" key="1">
    <citation type="submission" date="2019-08" db="EMBL/GenBank/DDBJ databases">
        <title>Hyperibacter terrae gen. nov., sp. nov. and Hyperibacter viscosus sp. nov., two new members in the family Rhodospirillaceae isolated from the rhizosphere of Hypericum perforatum.</title>
        <authorList>
            <person name="Noviana Z."/>
        </authorList>
    </citation>
    <scope>NUCLEOTIDE SEQUENCE [LARGE SCALE GENOMIC DNA]</scope>
    <source>
        <strain evidence="2 3">R5959</strain>
    </source>
</reference>
<sequence>MRFIDRQDAGRQLAAALEKFRRQDPVVLALPRGGVAVGCEIARALGCGLDLVLVRKIGAPSQPELAVGAVVDGEHPEIVVNEDVAAALDLPADYVDRAAKRELAEIARRRRLYLKDRPHPGLKGKTAILVDDGIATGATARAALHAVRRQNPARLVLAVPVAPPETVADLARDCDEVVALTQPEGFGAIGYFYADFHQMDDREVIALLDRAAETPQKPG</sequence>
<dbReference type="CDD" id="cd06223">
    <property type="entry name" value="PRTases_typeI"/>
    <property type="match status" value="1"/>
</dbReference>
<proteinExistence type="predicted"/>
<protein>
    <submittedName>
        <fullName evidence="2">Phosphoribosyltransferase</fullName>
    </submittedName>
</protein>
<evidence type="ECO:0000313" key="2">
    <source>
        <dbReference type="EMBL" id="QEX20137.1"/>
    </source>
</evidence>
<dbReference type="EMBL" id="CP042582">
    <property type="protein sequence ID" value="QEX20137.1"/>
    <property type="molecule type" value="Genomic_DNA"/>
</dbReference>
<dbReference type="InterPro" id="IPR000836">
    <property type="entry name" value="PRTase_dom"/>
</dbReference>
<keyword evidence="2" id="KW-0328">Glycosyltransferase</keyword>
<dbReference type="AlphaFoldDB" id="A0A5J6MSQ6"/>
<keyword evidence="3" id="KW-1185">Reference proteome</keyword>
<dbReference type="InterPro" id="IPR029057">
    <property type="entry name" value="PRTase-like"/>
</dbReference>
<dbReference type="Gene3D" id="3.40.50.2020">
    <property type="match status" value="1"/>
</dbReference>
<dbReference type="OrthoDB" id="9810066at2"/>
<dbReference type="RefSeq" id="WP_151114403.1">
    <property type="nucleotide sequence ID" value="NZ_CP042582.1"/>
</dbReference>
<dbReference type="KEGG" id="hadh:FRZ61_00510"/>
<evidence type="ECO:0000259" key="1">
    <source>
        <dbReference type="Pfam" id="PF00156"/>
    </source>
</evidence>